<dbReference type="EMBL" id="LRBV02000004">
    <property type="status" value="NOT_ANNOTATED_CDS"/>
    <property type="molecule type" value="Genomic_DNA"/>
</dbReference>
<dbReference type="PROSITE" id="PS50181">
    <property type="entry name" value="FBOX"/>
    <property type="match status" value="1"/>
</dbReference>
<accession>A0A7N2LJH7</accession>
<keyword evidence="4" id="KW-1185">Reference proteome</keyword>
<dbReference type="InterPro" id="IPR001810">
    <property type="entry name" value="F-box_dom"/>
</dbReference>
<dbReference type="Gramene" id="QL04p068167:mrna">
    <property type="protein sequence ID" value="QL04p068167:mrna:CDS:1"/>
    <property type="gene ID" value="QL04p068167"/>
</dbReference>
<dbReference type="AlphaFoldDB" id="A0A7N2LJH7"/>
<feature type="domain" description="F-box" evidence="2">
    <location>
        <begin position="6"/>
        <end position="52"/>
    </location>
</feature>
<dbReference type="InParanoid" id="A0A7N2LJH7"/>
<protein>
    <recommendedName>
        <fullName evidence="2">F-box domain-containing protein</fullName>
    </recommendedName>
</protein>
<evidence type="ECO:0000256" key="1">
    <source>
        <dbReference type="SAM" id="Phobius"/>
    </source>
</evidence>
<feature type="transmembrane region" description="Helical" evidence="1">
    <location>
        <begin position="100"/>
        <end position="120"/>
    </location>
</feature>
<evidence type="ECO:0000313" key="4">
    <source>
        <dbReference type="Proteomes" id="UP000594261"/>
    </source>
</evidence>
<dbReference type="EnsemblPlants" id="QL04p068167:mrna">
    <property type="protein sequence ID" value="QL04p068167:mrna:CDS:1"/>
    <property type="gene ID" value="QL04p068167"/>
</dbReference>
<sequence length="133" mass="14958">MISSTSMISNYVPLELINSILSRLPVKALTRFLRVSKEWSALINSSNFIKKHLNHSIETNSNRTLILKENSCIRHHNQVGSPLLTPTMTSSASQPKFTSLYIIGKSWTVATASFALPFIIGMRKRKTSRFGIH</sequence>
<dbReference type="InterPro" id="IPR036047">
    <property type="entry name" value="F-box-like_dom_sf"/>
</dbReference>
<dbReference type="PANTHER" id="PTHR31672">
    <property type="entry name" value="BNACNNG10540D PROTEIN"/>
    <property type="match status" value="1"/>
</dbReference>
<keyword evidence="1" id="KW-0812">Transmembrane</keyword>
<name>A0A7N2LJH7_QUELO</name>
<dbReference type="SUPFAM" id="SSF81383">
    <property type="entry name" value="F-box domain"/>
    <property type="match status" value="1"/>
</dbReference>
<evidence type="ECO:0000313" key="3">
    <source>
        <dbReference type="EnsemblPlants" id="QL04p068167:mrna:CDS:1"/>
    </source>
</evidence>
<dbReference type="SMART" id="SM00256">
    <property type="entry name" value="FBOX"/>
    <property type="match status" value="1"/>
</dbReference>
<keyword evidence="1" id="KW-1133">Transmembrane helix</keyword>
<dbReference type="InterPro" id="IPR050796">
    <property type="entry name" value="SCF_F-box_component"/>
</dbReference>
<dbReference type="Pfam" id="PF00646">
    <property type="entry name" value="F-box"/>
    <property type="match status" value="1"/>
</dbReference>
<dbReference type="Gene3D" id="1.20.1280.50">
    <property type="match status" value="1"/>
</dbReference>
<dbReference type="PANTHER" id="PTHR31672:SF13">
    <property type="entry name" value="F-BOX PROTEIN CPR30-LIKE"/>
    <property type="match status" value="1"/>
</dbReference>
<evidence type="ECO:0000259" key="2">
    <source>
        <dbReference type="PROSITE" id="PS50181"/>
    </source>
</evidence>
<keyword evidence="1" id="KW-0472">Membrane</keyword>
<proteinExistence type="predicted"/>
<reference evidence="3" key="2">
    <citation type="submission" date="2021-01" db="UniProtKB">
        <authorList>
            <consortium name="EnsemblPlants"/>
        </authorList>
    </citation>
    <scope>IDENTIFICATION</scope>
</reference>
<reference evidence="3 4" key="1">
    <citation type="journal article" date="2016" name="G3 (Bethesda)">
        <title>First Draft Assembly and Annotation of the Genome of a California Endemic Oak Quercus lobata Nee (Fagaceae).</title>
        <authorList>
            <person name="Sork V.L."/>
            <person name="Fitz-Gibbon S.T."/>
            <person name="Puiu D."/>
            <person name="Crepeau M."/>
            <person name="Gugger P.F."/>
            <person name="Sherman R."/>
            <person name="Stevens K."/>
            <person name="Langley C.H."/>
            <person name="Pellegrini M."/>
            <person name="Salzberg S.L."/>
        </authorList>
    </citation>
    <scope>NUCLEOTIDE SEQUENCE [LARGE SCALE GENOMIC DNA]</scope>
    <source>
        <strain evidence="3 4">cv. SW786</strain>
    </source>
</reference>
<dbReference type="Proteomes" id="UP000594261">
    <property type="component" value="Chromosome 4"/>
</dbReference>
<organism evidence="3 4">
    <name type="scientific">Quercus lobata</name>
    <name type="common">Valley oak</name>
    <dbReference type="NCBI Taxonomy" id="97700"/>
    <lineage>
        <taxon>Eukaryota</taxon>
        <taxon>Viridiplantae</taxon>
        <taxon>Streptophyta</taxon>
        <taxon>Embryophyta</taxon>
        <taxon>Tracheophyta</taxon>
        <taxon>Spermatophyta</taxon>
        <taxon>Magnoliopsida</taxon>
        <taxon>eudicotyledons</taxon>
        <taxon>Gunneridae</taxon>
        <taxon>Pentapetalae</taxon>
        <taxon>rosids</taxon>
        <taxon>fabids</taxon>
        <taxon>Fagales</taxon>
        <taxon>Fagaceae</taxon>
        <taxon>Quercus</taxon>
    </lineage>
</organism>